<dbReference type="InterPro" id="IPR037898">
    <property type="entry name" value="NudC_fam"/>
</dbReference>
<feature type="domain" description="CS" evidence="1">
    <location>
        <begin position="12"/>
        <end position="99"/>
    </location>
</feature>
<reference evidence="2 3" key="2">
    <citation type="journal article" date="2013" name="PLoS ONE">
        <title>Whole genome mapping and re-organization of the nuclear and mitochondrial genomes of Babesia microti isolates.</title>
        <authorList>
            <person name="Cornillot E."/>
            <person name="Dassouli A."/>
            <person name="Garg A."/>
            <person name="Pachikara N."/>
            <person name="Randazzo S."/>
            <person name="Depoix D."/>
            <person name="Carcy B."/>
            <person name="Delbecq S."/>
            <person name="Frutos R."/>
            <person name="Silva J.C."/>
            <person name="Sutton R."/>
            <person name="Krause P.J."/>
            <person name="Mamoun C.B."/>
        </authorList>
    </citation>
    <scope>NUCLEOTIDE SEQUENCE [LARGE SCALE GENOMIC DNA]</scope>
    <source>
        <strain evidence="2 3">RI</strain>
    </source>
</reference>
<dbReference type="InterPro" id="IPR008978">
    <property type="entry name" value="HSP20-like_chaperone"/>
</dbReference>
<dbReference type="CDD" id="cd06467">
    <property type="entry name" value="p23_NUDC_like"/>
    <property type="match status" value="1"/>
</dbReference>
<dbReference type="OrthoDB" id="515366at2759"/>
<dbReference type="EMBL" id="FO082872">
    <property type="protein sequence ID" value="CCF73607.1"/>
    <property type="molecule type" value="Genomic_DNA"/>
</dbReference>
<proteinExistence type="predicted"/>
<protein>
    <submittedName>
        <fullName evidence="2">NudC domain-containing protein 2</fullName>
    </submittedName>
</protein>
<accession>I7J697</accession>
<dbReference type="PANTHER" id="PTHR12356">
    <property type="entry name" value="NUCLEAR MOVEMENT PROTEIN NUDC"/>
    <property type="match status" value="1"/>
</dbReference>
<dbReference type="AlphaFoldDB" id="I7J697"/>
<evidence type="ECO:0000259" key="1">
    <source>
        <dbReference type="PROSITE" id="PS51203"/>
    </source>
</evidence>
<dbReference type="Pfam" id="PF04969">
    <property type="entry name" value="CS"/>
    <property type="match status" value="1"/>
</dbReference>
<keyword evidence="3" id="KW-1185">Reference proteome</keyword>
<dbReference type="VEuPathDB" id="PiroplasmaDB:BMR1_02g02245"/>
<evidence type="ECO:0000313" key="3">
    <source>
        <dbReference type="Proteomes" id="UP000002899"/>
    </source>
</evidence>
<dbReference type="GO" id="GO:0051082">
    <property type="term" value="F:unfolded protein binding"/>
    <property type="evidence" value="ECO:0007669"/>
    <property type="project" value="TreeGrafter"/>
</dbReference>
<reference evidence="2 3" key="3">
    <citation type="journal article" date="2016" name="Sci. Rep.">
        <title>Genome-wide diversity and gene expression profiling of Babesia microti isolates identify polymorphic genes that mediate host-pathogen interactions.</title>
        <authorList>
            <person name="Silva J.C."/>
            <person name="Cornillot E."/>
            <person name="McCracken C."/>
            <person name="Usmani-Brown S."/>
            <person name="Dwivedi A."/>
            <person name="Ifeonu O.O."/>
            <person name="Crabtree J."/>
            <person name="Gotia H.T."/>
            <person name="Virji A.Z."/>
            <person name="Reynes C."/>
            <person name="Colinge J."/>
            <person name="Kumar V."/>
            <person name="Lawres L."/>
            <person name="Pazzi J.E."/>
            <person name="Pablo J.V."/>
            <person name="Hung C."/>
            <person name="Brancato J."/>
            <person name="Kumari P."/>
            <person name="Orvis J."/>
            <person name="Tretina K."/>
            <person name="Chibucos M."/>
            <person name="Ott S."/>
            <person name="Sadzewicz L."/>
            <person name="Sengamalay N."/>
            <person name="Shetty A.C."/>
            <person name="Su Q."/>
            <person name="Tallon L."/>
            <person name="Fraser C.M."/>
            <person name="Frutos R."/>
            <person name="Molina D.M."/>
            <person name="Krause P.J."/>
            <person name="Ben Mamoun C."/>
        </authorList>
    </citation>
    <scope>NUCLEOTIDE SEQUENCE [LARGE SCALE GENOMIC DNA]</scope>
    <source>
        <strain evidence="2 3">RI</strain>
    </source>
</reference>
<dbReference type="PROSITE" id="PS51203">
    <property type="entry name" value="CS"/>
    <property type="match status" value="1"/>
</dbReference>
<reference evidence="2 3" key="1">
    <citation type="journal article" date="2012" name="Nucleic Acids Res.">
        <title>Sequencing of the smallest Apicomplexan genome from the human pathogen Babesia microti.</title>
        <authorList>
            <person name="Cornillot E."/>
            <person name="Hadj-Kaddour K."/>
            <person name="Dassouli A."/>
            <person name="Noel B."/>
            <person name="Ranwez V."/>
            <person name="Vacherie B."/>
            <person name="Augagneur Y."/>
            <person name="Bres V."/>
            <person name="Duclos A."/>
            <person name="Randazzo S."/>
            <person name="Carcy B."/>
            <person name="Debierre-Grockiego F."/>
            <person name="Delbecq S."/>
            <person name="Moubri-Menage K."/>
            <person name="Shams-Eldin H."/>
            <person name="Usmani-Brown S."/>
            <person name="Bringaud F."/>
            <person name="Wincker P."/>
            <person name="Vivares C.P."/>
            <person name="Schwarz R.T."/>
            <person name="Schetters T.P."/>
            <person name="Krause P.J."/>
            <person name="Gorenflot A."/>
            <person name="Berry V."/>
            <person name="Barbe V."/>
            <person name="Ben Mamoun C."/>
        </authorList>
    </citation>
    <scope>NUCLEOTIDE SEQUENCE [LARGE SCALE GENOMIC DNA]</scope>
    <source>
        <strain evidence="2 3">RI</strain>
    </source>
</reference>
<name>I7J697_BABMR</name>
<sequence>MSTCGRFSCTAIDGSIFHWEQEADNISIYFYLDASLKANDIQVKFRANSLIVEVKGKEILRGNLCKTVLVDDCCWTFTDNFLEITLAKSVSHQAWEYLLDNCDKLSKNEIETQKAKILLERFQHDHPSFDFDGATIQGNVPDAHTFLK</sequence>
<dbReference type="GeneID" id="24424235"/>
<dbReference type="GO" id="GO:0005737">
    <property type="term" value="C:cytoplasm"/>
    <property type="evidence" value="ECO:0007669"/>
    <property type="project" value="TreeGrafter"/>
</dbReference>
<gene>
    <name evidence="2" type="ORF">BMR1_02g02245</name>
</gene>
<dbReference type="InterPro" id="IPR007052">
    <property type="entry name" value="CS_dom"/>
</dbReference>
<organism evidence="2 3">
    <name type="scientific">Babesia microti (strain RI)</name>
    <dbReference type="NCBI Taxonomy" id="1133968"/>
    <lineage>
        <taxon>Eukaryota</taxon>
        <taxon>Sar</taxon>
        <taxon>Alveolata</taxon>
        <taxon>Apicomplexa</taxon>
        <taxon>Aconoidasida</taxon>
        <taxon>Piroplasmida</taxon>
        <taxon>Babesiidae</taxon>
        <taxon>Babesia</taxon>
    </lineage>
</organism>
<dbReference type="SUPFAM" id="SSF49764">
    <property type="entry name" value="HSP20-like chaperones"/>
    <property type="match status" value="1"/>
</dbReference>
<dbReference type="GO" id="GO:0006457">
    <property type="term" value="P:protein folding"/>
    <property type="evidence" value="ECO:0007669"/>
    <property type="project" value="TreeGrafter"/>
</dbReference>
<dbReference type="RefSeq" id="XP_012648216.1">
    <property type="nucleotide sequence ID" value="XM_012792762.1"/>
</dbReference>
<evidence type="ECO:0000313" key="2">
    <source>
        <dbReference type="EMBL" id="CCF73607.1"/>
    </source>
</evidence>
<dbReference type="OMA" id="RDVECSL"/>
<dbReference type="PANTHER" id="PTHR12356:SF18">
    <property type="entry name" value="NUDC DOMAIN-CONTAINING PROTEIN 2"/>
    <property type="match status" value="1"/>
</dbReference>
<dbReference type="Gene3D" id="2.60.40.790">
    <property type="match status" value="1"/>
</dbReference>
<dbReference type="Proteomes" id="UP000002899">
    <property type="component" value="Chromosome II"/>
</dbReference>
<dbReference type="KEGG" id="bmic:BMR1_02g02245"/>